<sequence>MEMGILVILVDLQCCRCDAKIRKVLGCLEEEYCIEKVEYDVKNNRVIVRGKFDAGCLRNKICCKAGGKVVKDIKTPSFYYYPPPPCGGYKFACEENSDVCAIM</sequence>
<dbReference type="AlphaFoldDB" id="A0A0E0P8K7"/>
<dbReference type="Gene3D" id="3.30.70.100">
    <property type="match status" value="1"/>
</dbReference>
<dbReference type="PANTHER" id="PTHR47488">
    <property type="entry name" value="HEAVY METAL TRANSPORT/DETOXIFICATION SUPERFAMILY PROTEIN"/>
    <property type="match status" value="1"/>
</dbReference>
<dbReference type="GO" id="GO:0046872">
    <property type="term" value="F:metal ion binding"/>
    <property type="evidence" value="ECO:0007669"/>
    <property type="project" value="InterPro"/>
</dbReference>
<keyword evidence="3" id="KW-1185">Reference proteome</keyword>
<dbReference type="EnsemblPlants" id="ORUFI04G12390.2">
    <property type="protein sequence ID" value="ORUFI04G12390.2"/>
    <property type="gene ID" value="ORUFI04G12390"/>
</dbReference>
<dbReference type="PANTHER" id="PTHR47488:SF12">
    <property type="entry name" value="PROTEIN PYRICULARIA ORYZAE RESISTANCE 21"/>
    <property type="match status" value="1"/>
</dbReference>
<dbReference type="Proteomes" id="UP000008022">
    <property type="component" value="Unassembled WGS sequence"/>
</dbReference>
<reference evidence="3" key="1">
    <citation type="submission" date="2013-06" db="EMBL/GenBank/DDBJ databases">
        <authorList>
            <person name="Zhao Q."/>
        </authorList>
    </citation>
    <scope>NUCLEOTIDE SEQUENCE</scope>
    <source>
        <strain evidence="3">cv. W1943</strain>
    </source>
</reference>
<reference evidence="2" key="2">
    <citation type="submission" date="2015-06" db="UniProtKB">
        <authorList>
            <consortium name="EnsemblPlants"/>
        </authorList>
    </citation>
    <scope>IDENTIFICATION</scope>
</reference>
<dbReference type="InterPro" id="IPR044169">
    <property type="entry name" value="PI21"/>
</dbReference>
<feature type="domain" description="HMA" evidence="1">
    <location>
        <begin position="3"/>
        <end position="74"/>
    </location>
</feature>
<accession>A0A0E0P8K7</accession>
<evidence type="ECO:0000313" key="3">
    <source>
        <dbReference type="Proteomes" id="UP000008022"/>
    </source>
</evidence>
<dbReference type="InterPro" id="IPR006121">
    <property type="entry name" value="HMA_dom"/>
</dbReference>
<dbReference type="Gramene" id="ORUFI04G12390.2">
    <property type="protein sequence ID" value="ORUFI04G12390.2"/>
    <property type="gene ID" value="ORUFI04G12390"/>
</dbReference>
<evidence type="ECO:0000313" key="2">
    <source>
        <dbReference type="EnsemblPlants" id="ORUFI04G12390.2"/>
    </source>
</evidence>
<dbReference type="GO" id="GO:1900150">
    <property type="term" value="P:regulation of defense response to fungus"/>
    <property type="evidence" value="ECO:0007669"/>
    <property type="project" value="InterPro"/>
</dbReference>
<dbReference type="PROSITE" id="PS50846">
    <property type="entry name" value="HMA_2"/>
    <property type="match status" value="1"/>
</dbReference>
<protein>
    <recommendedName>
        <fullName evidence="1">HMA domain-containing protein</fullName>
    </recommendedName>
</protein>
<organism evidence="2 3">
    <name type="scientific">Oryza rufipogon</name>
    <name type="common">Brownbeard rice</name>
    <name type="synonym">Asian wild rice</name>
    <dbReference type="NCBI Taxonomy" id="4529"/>
    <lineage>
        <taxon>Eukaryota</taxon>
        <taxon>Viridiplantae</taxon>
        <taxon>Streptophyta</taxon>
        <taxon>Embryophyta</taxon>
        <taxon>Tracheophyta</taxon>
        <taxon>Spermatophyta</taxon>
        <taxon>Magnoliopsida</taxon>
        <taxon>Liliopsida</taxon>
        <taxon>Poales</taxon>
        <taxon>Poaceae</taxon>
        <taxon>BOP clade</taxon>
        <taxon>Oryzoideae</taxon>
        <taxon>Oryzeae</taxon>
        <taxon>Oryzinae</taxon>
        <taxon>Oryza</taxon>
    </lineage>
</organism>
<proteinExistence type="predicted"/>
<evidence type="ECO:0000259" key="1">
    <source>
        <dbReference type="PROSITE" id="PS50846"/>
    </source>
</evidence>
<name>A0A0E0P8K7_ORYRU</name>